<feature type="domain" description="Protein kinase" evidence="6">
    <location>
        <begin position="6"/>
        <end position="347"/>
    </location>
</feature>
<feature type="region of interest" description="Disordered" evidence="5">
    <location>
        <begin position="278"/>
        <end position="309"/>
    </location>
</feature>
<evidence type="ECO:0000256" key="3">
    <source>
        <dbReference type="ARBA" id="ARBA00022777"/>
    </source>
</evidence>
<dbReference type="PROSITE" id="PS50011">
    <property type="entry name" value="PROTEIN_KINASE_DOM"/>
    <property type="match status" value="1"/>
</dbReference>
<dbReference type="Proteomes" id="UP000186785">
    <property type="component" value="Unassembled WGS sequence"/>
</dbReference>
<keyword evidence="4" id="KW-0067">ATP-binding</keyword>
<keyword evidence="1" id="KW-0808">Transferase</keyword>
<dbReference type="InterPro" id="IPR008266">
    <property type="entry name" value="Tyr_kinase_AS"/>
</dbReference>
<dbReference type="SMART" id="SM00220">
    <property type="entry name" value="S_TKc"/>
    <property type="match status" value="1"/>
</dbReference>
<dbReference type="AlphaFoldDB" id="A0A1Q5PNA2"/>
<organism evidence="7 8">
    <name type="scientific">Boudabousia liubingyangii</name>
    <dbReference type="NCBI Taxonomy" id="1921764"/>
    <lineage>
        <taxon>Bacteria</taxon>
        <taxon>Bacillati</taxon>
        <taxon>Actinomycetota</taxon>
        <taxon>Actinomycetes</taxon>
        <taxon>Actinomycetales</taxon>
        <taxon>Actinomycetaceae</taxon>
        <taxon>Boudabousia</taxon>
    </lineage>
</organism>
<dbReference type="Gene3D" id="1.10.510.10">
    <property type="entry name" value="Transferase(Phosphotransferase) domain 1"/>
    <property type="match status" value="1"/>
</dbReference>
<sequence length="442" mass="49556">MNTENLLEITQLAKTKLGSLVLVVDDYGKEYVQQTFSREILEKHRVKERATLLHQHPHPNLVRIEALEQSGSQFRLITEYVEGRTLVDLLNNKQLTEVQAEQFWHEAQAALSHLHGLGLKHGDISTANFVLGNDGCWRLWDLFSPPGAGTEGYGSKTVKGTFEYSCAADLKALEKIADEIYAYQKRGVNNSNAAALNDLEATSVASIRAQALATTYQPPSRTWIWQQRIKTWLTQLPKPSLGLIAAIVIASGLAWGLLMQSSSVINANASDNNAASKPASAVATLEQSNTQEERNAPVNRESQVEDRVPSRPREILEDLLERRDETLMKLDFKGISQIAVPHGAAWLADQEILKKLQQQHLQIKELRTAIKEFTILREEAKRIRVQARLSQGKYLECRLSETSMDAACRQVFDINQQNYVIDLEKSEDGHATWLIKELAAAD</sequence>
<comment type="caution">
    <text evidence="7">The sequence shown here is derived from an EMBL/GenBank/DDBJ whole genome shotgun (WGS) entry which is preliminary data.</text>
</comment>
<dbReference type="STRING" id="1921764.BSR28_03670"/>
<evidence type="ECO:0000259" key="6">
    <source>
        <dbReference type="PROSITE" id="PS50011"/>
    </source>
</evidence>
<evidence type="ECO:0000313" key="7">
    <source>
        <dbReference type="EMBL" id="OKL49024.1"/>
    </source>
</evidence>
<evidence type="ECO:0000256" key="1">
    <source>
        <dbReference type="ARBA" id="ARBA00022679"/>
    </source>
</evidence>
<evidence type="ECO:0000256" key="2">
    <source>
        <dbReference type="ARBA" id="ARBA00022741"/>
    </source>
</evidence>
<evidence type="ECO:0000256" key="4">
    <source>
        <dbReference type="ARBA" id="ARBA00022840"/>
    </source>
</evidence>
<name>A0A1Q5PNA2_9ACTO</name>
<dbReference type="PANTHER" id="PTHR48016:SF47">
    <property type="entry name" value="PROTEIN KINASE DOMAIN-CONTAINING PROTEIN"/>
    <property type="match status" value="1"/>
</dbReference>
<dbReference type="PROSITE" id="PS00109">
    <property type="entry name" value="PROTEIN_KINASE_TYR"/>
    <property type="match status" value="1"/>
</dbReference>
<dbReference type="GO" id="GO:0005524">
    <property type="term" value="F:ATP binding"/>
    <property type="evidence" value="ECO:0007669"/>
    <property type="project" value="UniProtKB-KW"/>
</dbReference>
<dbReference type="RefSeq" id="WP_073709013.1">
    <property type="nucleotide sequence ID" value="NZ_MQSV01000002.1"/>
</dbReference>
<dbReference type="InterPro" id="IPR011009">
    <property type="entry name" value="Kinase-like_dom_sf"/>
</dbReference>
<dbReference type="Pfam" id="PF00069">
    <property type="entry name" value="Pkinase"/>
    <property type="match status" value="1"/>
</dbReference>
<dbReference type="InterPro" id="IPR000719">
    <property type="entry name" value="Prot_kinase_dom"/>
</dbReference>
<dbReference type="EMBL" id="MQSV01000002">
    <property type="protein sequence ID" value="OKL49024.1"/>
    <property type="molecule type" value="Genomic_DNA"/>
</dbReference>
<dbReference type="PANTHER" id="PTHR48016">
    <property type="entry name" value="MAP KINASE KINASE KINASE SSK2-RELATED-RELATED"/>
    <property type="match status" value="1"/>
</dbReference>
<gene>
    <name evidence="7" type="ORF">BSR29_04100</name>
</gene>
<dbReference type="InterPro" id="IPR050538">
    <property type="entry name" value="MAP_kinase_kinase_kinase"/>
</dbReference>
<reference evidence="7 8" key="1">
    <citation type="submission" date="2016-11" db="EMBL/GenBank/DDBJ databases">
        <title>Actinomyces gypaetusis sp. nov. isolated from the vulture Gypaetus barbatus in Qinghai Tibet Plateau China.</title>
        <authorList>
            <person name="Meng X."/>
        </authorList>
    </citation>
    <scope>NUCLEOTIDE SEQUENCE [LARGE SCALE GENOMIC DNA]</scope>
    <source>
        <strain evidence="7 8">VUL4_2</strain>
    </source>
</reference>
<dbReference type="GO" id="GO:0004672">
    <property type="term" value="F:protein kinase activity"/>
    <property type="evidence" value="ECO:0007669"/>
    <property type="project" value="InterPro"/>
</dbReference>
<keyword evidence="3" id="KW-0418">Kinase</keyword>
<protein>
    <recommendedName>
        <fullName evidence="6">Protein kinase domain-containing protein</fullName>
    </recommendedName>
</protein>
<dbReference type="SUPFAM" id="SSF56112">
    <property type="entry name" value="Protein kinase-like (PK-like)"/>
    <property type="match status" value="1"/>
</dbReference>
<keyword evidence="8" id="KW-1185">Reference proteome</keyword>
<accession>A0A1Q5PNA2</accession>
<keyword evidence="2" id="KW-0547">Nucleotide-binding</keyword>
<evidence type="ECO:0000313" key="8">
    <source>
        <dbReference type="Proteomes" id="UP000186785"/>
    </source>
</evidence>
<proteinExistence type="predicted"/>
<evidence type="ECO:0000256" key="5">
    <source>
        <dbReference type="SAM" id="MobiDB-lite"/>
    </source>
</evidence>